<dbReference type="GO" id="GO:0016747">
    <property type="term" value="F:acyltransferase activity, transferring groups other than amino-acyl groups"/>
    <property type="evidence" value="ECO:0007669"/>
    <property type="project" value="InterPro"/>
</dbReference>
<dbReference type="PANTHER" id="PTHR43792:SF1">
    <property type="entry name" value="N-ACETYLTRANSFERASE DOMAIN-CONTAINING PROTEIN"/>
    <property type="match status" value="1"/>
</dbReference>
<reference evidence="2 3" key="1">
    <citation type="submission" date="2018-09" db="EMBL/GenBank/DDBJ databases">
        <title>Profundibacter amoris BAR1 gen. nov., sp. nov., a new member of the Roseobacter clade isolated at Lokis Castle Vent Field on the Arctic Mid-Oceanic Ridge.</title>
        <authorList>
            <person name="Le Moine Bauer S."/>
            <person name="Sjoeberg A.G."/>
            <person name="L'Haridon S."/>
            <person name="Stokke R."/>
            <person name="Roalkvam I."/>
            <person name="Steen I.H."/>
            <person name="Dahle H."/>
        </authorList>
    </citation>
    <scope>NUCLEOTIDE SEQUENCE [LARGE SCALE GENOMIC DNA]</scope>
    <source>
        <strain evidence="2 3">BAR1</strain>
    </source>
</reference>
<feature type="domain" description="N-acetyltransferase" evidence="1">
    <location>
        <begin position="30"/>
        <end position="179"/>
    </location>
</feature>
<dbReference type="InterPro" id="IPR051531">
    <property type="entry name" value="N-acetyltransferase"/>
</dbReference>
<keyword evidence="3" id="KW-1185">Reference proteome</keyword>
<dbReference type="SUPFAM" id="SSF55729">
    <property type="entry name" value="Acyl-CoA N-acyltransferases (Nat)"/>
    <property type="match status" value="1"/>
</dbReference>
<dbReference type="Gene3D" id="3.40.630.30">
    <property type="match status" value="1"/>
</dbReference>
<protein>
    <submittedName>
        <fullName evidence="2">N-acetyltransferase</fullName>
    </submittedName>
</protein>
<dbReference type="EMBL" id="CP032125">
    <property type="protein sequence ID" value="AXX97836.1"/>
    <property type="molecule type" value="Genomic_DNA"/>
</dbReference>
<dbReference type="AlphaFoldDB" id="A0A347UG58"/>
<sequence>MRLEQIINLPVIDTERFTLRPLRKSDAGLLELYSSDERIARSTTSIPHPLPPGTTEAFIARVTADDRREDVWVLDGSAHGHAELLGVIGLTCIERGQAEIGYWIAPAFWNTGYASQAVNALIDANPKVCKTIFAEVFQDNPASARVLTNAGFEYIGDAESFSVARDATVATWTYIRKMDEA</sequence>
<dbReference type="PANTHER" id="PTHR43792">
    <property type="entry name" value="GNAT FAMILY, PUTATIVE (AFU_ORTHOLOGUE AFUA_3G00765)-RELATED-RELATED"/>
    <property type="match status" value="1"/>
</dbReference>
<dbReference type="Proteomes" id="UP000261704">
    <property type="component" value="Chromosome"/>
</dbReference>
<dbReference type="OrthoDB" id="9804153at2"/>
<evidence type="ECO:0000259" key="1">
    <source>
        <dbReference type="PROSITE" id="PS51186"/>
    </source>
</evidence>
<gene>
    <name evidence="2" type="ORF">BAR1_07780</name>
</gene>
<evidence type="ECO:0000313" key="2">
    <source>
        <dbReference type="EMBL" id="AXX97836.1"/>
    </source>
</evidence>
<dbReference type="RefSeq" id="WP_118942493.1">
    <property type="nucleotide sequence ID" value="NZ_CP032125.1"/>
</dbReference>
<proteinExistence type="predicted"/>
<dbReference type="KEGG" id="pamo:BAR1_07780"/>
<accession>A0A347UG58</accession>
<organism evidence="2 3">
    <name type="scientific">Profundibacter amoris</name>
    <dbReference type="NCBI Taxonomy" id="2171755"/>
    <lineage>
        <taxon>Bacteria</taxon>
        <taxon>Pseudomonadati</taxon>
        <taxon>Pseudomonadota</taxon>
        <taxon>Alphaproteobacteria</taxon>
        <taxon>Rhodobacterales</taxon>
        <taxon>Paracoccaceae</taxon>
        <taxon>Profundibacter</taxon>
    </lineage>
</organism>
<dbReference type="InterPro" id="IPR016181">
    <property type="entry name" value="Acyl_CoA_acyltransferase"/>
</dbReference>
<dbReference type="InterPro" id="IPR000182">
    <property type="entry name" value="GNAT_dom"/>
</dbReference>
<dbReference type="PROSITE" id="PS51186">
    <property type="entry name" value="GNAT"/>
    <property type="match status" value="1"/>
</dbReference>
<keyword evidence="2" id="KW-0808">Transferase</keyword>
<dbReference type="Pfam" id="PF13302">
    <property type="entry name" value="Acetyltransf_3"/>
    <property type="match status" value="1"/>
</dbReference>
<evidence type="ECO:0000313" key="3">
    <source>
        <dbReference type="Proteomes" id="UP000261704"/>
    </source>
</evidence>
<name>A0A347UG58_9RHOB</name>